<name>A0AAV5WYF9_9BILA</name>
<feature type="compositionally biased region" description="Polar residues" evidence="1">
    <location>
        <begin position="189"/>
        <end position="208"/>
    </location>
</feature>
<keyword evidence="2" id="KW-1133">Transmembrane helix</keyword>
<keyword evidence="2" id="KW-0812">Transmembrane</keyword>
<feature type="compositionally biased region" description="Polar residues" evidence="1">
    <location>
        <begin position="328"/>
        <end position="342"/>
    </location>
</feature>
<protein>
    <submittedName>
        <fullName evidence="3">Uncharacterized protein</fullName>
    </submittedName>
</protein>
<feature type="non-terminal residue" evidence="3">
    <location>
        <position position="1"/>
    </location>
</feature>
<evidence type="ECO:0000256" key="2">
    <source>
        <dbReference type="SAM" id="Phobius"/>
    </source>
</evidence>
<reference evidence="3" key="1">
    <citation type="submission" date="2023-10" db="EMBL/GenBank/DDBJ databases">
        <title>Genome assembly of Pristionchus species.</title>
        <authorList>
            <person name="Yoshida K."/>
            <person name="Sommer R.J."/>
        </authorList>
    </citation>
    <scope>NUCLEOTIDE SEQUENCE</scope>
    <source>
        <strain evidence="3">RS5133</strain>
    </source>
</reference>
<feature type="compositionally biased region" description="Basic and acidic residues" evidence="1">
    <location>
        <begin position="44"/>
        <end position="76"/>
    </location>
</feature>
<feature type="transmembrane region" description="Helical" evidence="2">
    <location>
        <begin position="377"/>
        <end position="404"/>
    </location>
</feature>
<feature type="region of interest" description="Disordered" evidence="1">
    <location>
        <begin position="316"/>
        <end position="352"/>
    </location>
</feature>
<sequence>PERVGLHRMSSPTREERYQHVRGPTDLRSPGAAATPAGLSSPEMIRRAEALNRTTHDVHRDSYPSGRESRKRERTPYENLPLDEAGNSYIFPDRMRHSKSPIVMRVRMSPKESHQTAPPPPSSVPREQAVPVHTAPSTEHSPPPLYQRTPPANATMPQRGTTPSAVHYSSVIGGGAKPAAAAAAPGSDPYTTLQRQQPTPAIRSNKTTPIAPVLSPPPPAHSPSHVPPPYIKPPRQLGEGDITSPAGKAPIYGIDRPGQLQPQRYQQPLVPIHQKAPLARPEDARPGIRKPNGMTAEEEREYLIRLRPLDEYNRLPGEAEKGYRPNDATWSSKPHPLQTSTPENERIAREERKKKKKEPIFVLFDRNRTRPLQCYDWLLPICCFCIAPIVVILIVLGIVLTYALN</sequence>
<feature type="region of interest" description="Disordered" evidence="1">
    <location>
        <begin position="272"/>
        <end position="296"/>
    </location>
</feature>
<evidence type="ECO:0000313" key="3">
    <source>
        <dbReference type="EMBL" id="GMT34569.1"/>
    </source>
</evidence>
<feature type="compositionally biased region" description="Polar residues" evidence="1">
    <location>
        <begin position="150"/>
        <end position="164"/>
    </location>
</feature>
<evidence type="ECO:0000313" key="4">
    <source>
        <dbReference type="Proteomes" id="UP001432322"/>
    </source>
</evidence>
<dbReference type="EMBL" id="BTSY01000006">
    <property type="protein sequence ID" value="GMT34569.1"/>
    <property type="molecule type" value="Genomic_DNA"/>
</dbReference>
<feature type="region of interest" description="Disordered" evidence="1">
    <location>
        <begin position="1"/>
        <end position="84"/>
    </location>
</feature>
<evidence type="ECO:0000256" key="1">
    <source>
        <dbReference type="SAM" id="MobiDB-lite"/>
    </source>
</evidence>
<accession>A0AAV5WYF9</accession>
<organism evidence="3 4">
    <name type="scientific">Pristionchus fissidentatus</name>
    <dbReference type="NCBI Taxonomy" id="1538716"/>
    <lineage>
        <taxon>Eukaryota</taxon>
        <taxon>Metazoa</taxon>
        <taxon>Ecdysozoa</taxon>
        <taxon>Nematoda</taxon>
        <taxon>Chromadorea</taxon>
        <taxon>Rhabditida</taxon>
        <taxon>Rhabditina</taxon>
        <taxon>Diplogasteromorpha</taxon>
        <taxon>Diplogasteroidea</taxon>
        <taxon>Neodiplogasteridae</taxon>
        <taxon>Pristionchus</taxon>
    </lineage>
</organism>
<dbReference type="AlphaFoldDB" id="A0AAV5WYF9"/>
<feature type="compositionally biased region" description="Basic and acidic residues" evidence="1">
    <location>
        <begin position="13"/>
        <end position="25"/>
    </location>
</feature>
<comment type="caution">
    <text evidence="3">The sequence shown here is derived from an EMBL/GenBank/DDBJ whole genome shotgun (WGS) entry which is preliminary data.</text>
</comment>
<feature type="compositionally biased region" description="Pro residues" evidence="1">
    <location>
        <begin position="214"/>
        <end position="232"/>
    </location>
</feature>
<gene>
    <name evidence="3" type="ORF">PFISCL1PPCAC_25866</name>
</gene>
<proteinExistence type="predicted"/>
<feature type="region of interest" description="Disordered" evidence="1">
    <location>
        <begin position="107"/>
        <end position="259"/>
    </location>
</feature>
<dbReference type="Proteomes" id="UP001432322">
    <property type="component" value="Unassembled WGS sequence"/>
</dbReference>
<keyword evidence="4" id="KW-1185">Reference proteome</keyword>
<keyword evidence="2" id="KW-0472">Membrane</keyword>
<feature type="compositionally biased region" description="Low complexity" evidence="1">
    <location>
        <begin position="177"/>
        <end position="186"/>
    </location>
</feature>